<dbReference type="CDD" id="cd18787">
    <property type="entry name" value="SF2_C_DEAD"/>
    <property type="match status" value="1"/>
</dbReference>
<dbReference type="SUPFAM" id="SSF52540">
    <property type="entry name" value="P-loop containing nucleoside triphosphate hydrolases"/>
    <property type="match status" value="1"/>
</dbReference>
<feature type="region of interest" description="Disordered" evidence="10">
    <location>
        <begin position="735"/>
        <end position="826"/>
    </location>
</feature>
<dbReference type="GO" id="GO:0003723">
    <property type="term" value="F:RNA binding"/>
    <property type="evidence" value="ECO:0007669"/>
    <property type="project" value="UniProtKB-KW"/>
</dbReference>
<evidence type="ECO:0000256" key="5">
    <source>
        <dbReference type="ARBA" id="ARBA00022806"/>
    </source>
</evidence>
<reference evidence="14" key="1">
    <citation type="submission" date="2020-05" db="EMBL/GenBank/DDBJ databases">
        <title>WGS assembly of Panicum virgatum.</title>
        <authorList>
            <person name="Lovell J.T."/>
            <person name="Jenkins J."/>
            <person name="Shu S."/>
            <person name="Juenger T.E."/>
            <person name="Schmutz J."/>
        </authorList>
    </citation>
    <scope>NUCLEOTIDE SEQUENCE</scope>
    <source>
        <strain evidence="14">AP13</strain>
    </source>
</reference>
<dbReference type="OrthoDB" id="10261375at2759"/>
<dbReference type="InterPro" id="IPR001650">
    <property type="entry name" value="Helicase_C-like"/>
</dbReference>
<dbReference type="Gene3D" id="3.40.50.300">
    <property type="entry name" value="P-loop containing nucleotide triphosphate hydrolases"/>
    <property type="match status" value="2"/>
</dbReference>
<dbReference type="Pfam" id="PF00271">
    <property type="entry name" value="Helicase_C"/>
    <property type="match status" value="1"/>
</dbReference>
<dbReference type="InterPro" id="IPR027417">
    <property type="entry name" value="P-loop_NTPase"/>
</dbReference>
<dbReference type="EC" id="3.6.4.13" evidence="2"/>
<evidence type="ECO:0000256" key="7">
    <source>
        <dbReference type="ARBA" id="ARBA00022884"/>
    </source>
</evidence>
<keyword evidence="5" id="KW-0347">Helicase</keyword>
<organism evidence="14 15">
    <name type="scientific">Panicum virgatum</name>
    <name type="common">Blackwell switchgrass</name>
    <dbReference type="NCBI Taxonomy" id="38727"/>
    <lineage>
        <taxon>Eukaryota</taxon>
        <taxon>Viridiplantae</taxon>
        <taxon>Streptophyta</taxon>
        <taxon>Embryophyta</taxon>
        <taxon>Tracheophyta</taxon>
        <taxon>Spermatophyta</taxon>
        <taxon>Magnoliopsida</taxon>
        <taxon>Liliopsida</taxon>
        <taxon>Poales</taxon>
        <taxon>Poaceae</taxon>
        <taxon>PACMAD clade</taxon>
        <taxon>Panicoideae</taxon>
        <taxon>Panicodae</taxon>
        <taxon>Paniceae</taxon>
        <taxon>Panicinae</taxon>
        <taxon>Panicum</taxon>
        <taxon>Panicum sect. Hiantes</taxon>
    </lineage>
</organism>
<comment type="similarity">
    <text evidence="1">Belongs to the DEAD box helicase family. DDX54/DBP10 subfamily.</text>
</comment>
<feature type="compositionally biased region" description="Basic and acidic residues" evidence="10">
    <location>
        <begin position="763"/>
        <end position="790"/>
    </location>
</feature>
<dbReference type="SMART" id="SM00487">
    <property type="entry name" value="DEXDc"/>
    <property type="match status" value="1"/>
</dbReference>
<dbReference type="InterPro" id="IPR012541">
    <property type="entry name" value="DBP10_C"/>
</dbReference>
<dbReference type="AlphaFoldDB" id="A0A8T0QZE2"/>
<dbReference type="GO" id="GO:0016787">
    <property type="term" value="F:hydrolase activity"/>
    <property type="evidence" value="ECO:0007669"/>
    <property type="project" value="UniProtKB-KW"/>
</dbReference>
<dbReference type="PROSITE" id="PS51194">
    <property type="entry name" value="HELICASE_CTER"/>
    <property type="match status" value="1"/>
</dbReference>
<gene>
    <name evidence="14" type="ORF">PVAP13_6NG116400</name>
</gene>
<feature type="short sequence motif" description="Q motif" evidence="9">
    <location>
        <begin position="38"/>
        <end position="66"/>
    </location>
</feature>
<dbReference type="Pfam" id="PF08147">
    <property type="entry name" value="DBP10CT"/>
    <property type="match status" value="1"/>
</dbReference>
<protein>
    <recommendedName>
        <fullName evidence="2">RNA helicase</fullName>
        <ecNumber evidence="2">3.6.4.13</ecNumber>
    </recommendedName>
</protein>
<comment type="caution">
    <text evidence="14">The sequence shown here is derived from an EMBL/GenBank/DDBJ whole genome shotgun (WGS) entry which is preliminary data.</text>
</comment>
<comment type="catalytic activity">
    <reaction evidence="8">
        <text>ATP + H2O = ADP + phosphate + H(+)</text>
        <dbReference type="Rhea" id="RHEA:13065"/>
        <dbReference type="ChEBI" id="CHEBI:15377"/>
        <dbReference type="ChEBI" id="CHEBI:15378"/>
        <dbReference type="ChEBI" id="CHEBI:30616"/>
        <dbReference type="ChEBI" id="CHEBI:43474"/>
        <dbReference type="ChEBI" id="CHEBI:456216"/>
        <dbReference type="EC" id="3.6.4.13"/>
    </reaction>
</comment>
<dbReference type="InterPro" id="IPR014014">
    <property type="entry name" value="RNA_helicase_DEAD_Q_motif"/>
</dbReference>
<dbReference type="PROSITE" id="PS51195">
    <property type="entry name" value="Q_MOTIF"/>
    <property type="match status" value="1"/>
</dbReference>
<keyword evidence="4" id="KW-0378">Hydrolase</keyword>
<dbReference type="InterPro" id="IPR011545">
    <property type="entry name" value="DEAD/DEAH_box_helicase_dom"/>
</dbReference>
<evidence type="ECO:0000259" key="11">
    <source>
        <dbReference type="PROSITE" id="PS51192"/>
    </source>
</evidence>
<dbReference type="Pfam" id="PF00270">
    <property type="entry name" value="DEAD"/>
    <property type="match status" value="1"/>
</dbReference>
<dbReference type="SMART" id="SM00490">
    <property type="entry name" value="HELICc"/>
    <property type="match status" value="1"/>
</dbReference>
<dbReference type="SMART" id="SM01123">
    <property type="entry name" value="DBP10CT"/>
    <property type="match status" value="1"/>
</dbReference>
<sequence length="826" mass="91816">MDAAADPNTEPQRRPKRERSAGGGGSKKSGGSKKAKSGGFETMGLCEEVYRGVRHKGYRVPTPIQRKTMPLILAGADVAAMARTGSGKTAAFLLPMLHRLRRRDPGAGVRALILSPTRDLAMQTLKFTNQLGKFTDLRTCVIVGGDSMESQFEELAECPDIIIATPGRLMHHLNDVKDMTLRSVQYVVFDEADSLFTMGFAKHLHDILKKLSDTRQTLLFSATLPKALADFAKAGLRDPQMVRLDLDKKISPDLKLVFFTLRQEEKLAALLYLVRERISSEEQTIIFVSTKHHVEFLNILFREEGLEPSLSYGAMDQEARMIHISKFRARKTMLLIVTDVAARGLDIPLLDNVVNWDFPAKPKLFVHRVGRVARQGRSGTAYTFVTSEDMPYLLDLHLFLSRPLKPAPTEEELLKDMDGINMKIDQAIANGESVYGRFPQTVLDLVSDGIKEVISSCTELIALEKPCANAFRLYLKTRAMPSKESIKRAKDLPREGLHPIFRDVLRSDELSALAFSERLKSFRPKQTILEAEGEAAKARNSKGSNQWLDVMKKKREVHEGIINLVHQKSSVDPRPEEEEDDISNWEKKEVCGTKRKSQSFRDEDCYISSVPQNQHLEDGLSVRNNEGFVENRLDAAVLDLVDDEASGMQTQKTRYHWMKNKFVKLNSGDRVTATGKIKTEGGAKIKASATGIYKRWQQRTHKSINIGGKSGNFAEEGTSSAGGYHGGNKKHFPGGRGCKFIPNANVPSEIRNPEQMQKSRHQKAMEITRLKNKSAKDGKFQKNRRPDGRGRGRGNGKGAGKGGFGKGKGPGKGGKGKGKVKGKGGR</sequence>
<evidence type="ECO:0000256" key="10">
    <source>
        <dbReference type="SAM" id="MobiDB-lite"/>
    </source>
</evidence>
<accession>A0A8T0QZE2</accession>
<feature type="domain" description="DEAD-box RNA helicase Q" evidence="13">
    <location>
        <begin position="38"/>
        <end position="66"/>
    </location>
</feature>
<proteinExistence type="inferred from homology"/>
<keyword evidence="7" id="KW-0694">RNA-binding</keyword>
<evidence type="ECO:0000256" key="3">
    <source>
        <dbReference type="ARBA" id="ARBA00022741"/>
    </source>
</evidence>
<dbReference type="InterPro" id="IPR014001">
    <property type="entry name" value="Helicase_ATP-bd"/>
</dbReference>
<dbReference type="PANTHER" id="PTHR47959:SF8">
    <property type="entry name" value="RNA HELICASE"/>
    <property type="match status" value="1"/>
</dbReference>
<evidence type="ECO:0000313" key="15">
    <source>
        <dbReference type="Proteomes" id="UP000823388"/>
    </source>
</evidence>
<evidence type="ECO:0000259" key="12">
    <source>
        <dbReference type="PROSITE" id="PS51194"/>
    </source>
</evidence>
<dbReference type="GO" id="GO:0003724">
    <property type="term" value="F:RNA helicase activity"/>
    <property type="evidence" value="ECO:0007669"/>
    <property type="project" value="UniProtKB-EC"/>
</dbReference>
<dbReference type="InterPro" id="IPR050079">
    <property type="entry name" value="DEAD_box_RNA_helicase"/>
</dbReference>
<dbReference type="GO" id="GO:0005634">
    <property type="term" value="C:nucleus"/>
    <property type="evidence" value="ECO:0007669"/>
    <property type="project" value="InterPro"/>
</dbReference>
<name>A0A8T0QZE2_PANVG</name>
<keyword evidence="15" id="KW-1185">Reference proteome</keyword>
<keyword evidence="6" id="KW-0067">ATP-binding</keyword>
<evidence type="ECO:0000313" key="14">
    <source>
        <dbReference type="EMBL" id="KAG2578682.1"/>
    </source>
</evidence>
<evidence type="ECO:0000259" key="13">
    <source>
        <dbReference type="PROSITE" id="PS51195"/>
    </source>
</evidence>
<dbReference type="PROSITE" id="PS51192">
    <property type="entry name" value="HELICASE_ATP_BIND_1"/>
    <property type="match status" value="1"/>
</dbReference>
<dbReference type="PANTHER" id="PTHR47959">
    <property type="entry name" value="ATP-DEPENDENT RNA HELICASE RHLE-RELATED"/>
    <property type="match status" value="1"/>
</dbReference>
<evidence type="ECO:0000256" key="6">
    <source>
        <dbReference type="ARBA" id="ARBA00022840"/>
    </source>
</evidence>
<evidence type="ECO:0000256" key="8">
    <source>
        <dbReference type="ARBA" id="ARBA00047984"/>
    </source>
</evidence>
<feature type="region of interest" description="Disordered" evidence="10">
    <location>
        <begin position="1"/>
        <end position="39"/>
    </location>
</feature>
<dbReference type="GO" id="GO:0005829">
    <property type="term" value="C:cytosol"/>
    <property type="evidence" value="ECO:0007669"/>
    <property type="project" value="TreeGrafter"/>
</dbReference>
<feature type="domain" description="Helicase ATP-binding" evidence="11">
    <location>
        <begin position="69"/>
        <end position="242"/>
    </location>
</feature>
<dbReference type="Proteomes" id="UP000823388">
    <property type="component" value="Chromosome 6N"/>
</dbReference>
<feature type="domain" description="Helicase C-terminal" evidence="12">
    <location>
        <begin position="266"/>
        <end position="415"/>
    </location>
</feature>
<feature type="compositionally biased region" description="Gly residues" evidence="10">
    <location>
        <begin position="793"/>
        <end position="813"/>
    </location>
</feature>
<keyword evidence="3" id="KW-0547">Nucleotide-binding</keyword>
<dbReference type="GO" id="GO:0005524">
    <property type="term" value="F:ATP binding"/>
    <property type="evidence" value="ECO:0007669"/>
    <property type="project" value="UniProtKB-KW"/>
</dbReference>
<evidence type="ECO:0000256" key="9">
    <source>
        <dbReference type="PROSITE-ProRule" id="PRU00552"/>
    </source>
</evidence>
<dbReference type="EMBL" id="CM029048">
    <property type="protein sequence ID" value="KAG2578682.1"/>
    <property type="molecule type" value="Genomic_DNA"/>
</dbReference>
<evidence type="ECO:0000256" key="2">
    <source>
        <dbReference type="ARBA" id="ARBA00012552"/>
    </source>
</evidence>
<evidence type="ECO:0000256" key="4">
    <source>
        <dbReference type="ARBA" id="ARBA00022801"/>
    </source>
</evidence>
<feature type="compositionally biased region" description="Basic residues" evidence="10">
    <location>
        <begin position="814"/>
        <end position="826"/>
    </location>
</feature>
<evidence type="ECO:0000256" key="1">
    <source>
        <dbReference type="ARBA" id="ARBA00010379"/>
    </source>
</evidence>